<name>A0ABN7VID9_GIGMA</name>
<organism evidence="1 2">
    <name type="scientific">Gigaspora margarita</name>
    <dbReference type="NCBI Taxonomy" id="4874"/>
    <lineage>
        <taxon>Eukaryota</taxon>
        <taxon>Fungi</taxon>
        <taxon>Fungi incertae sedis</taxon>
        <taxon>Mucoromycota</taxon>
        <taxon>Glomeromycotina</taxon>
        <taxon>Glomeromycetes</taxon>
        <taxon>Diversisporales</taxon>
        <taxon>Gigasporaceae</taxon>
        <taxon>Gigaspora</taxon>
    </lineage>
</organism>
<dbReference type="Proteomes" id="UP000789901">
    <property type="component" value="Unassembled WGS sequence"/>
</dbReference>
<protein>
    <submittedName>
        <fullName evidence="1">8090_t:CDS:1</fullName>
    </submittedName>
</protein>
<evidence type="ECO:0000313" key="2">
    <source>
        <dbReference type="Proteomes" id="UP000789901"/>
    </source>
</evidence>
<comment type="caution">
    <text evidence="1">The sequence shown here is derived from an EMBL/GenBank/DDBJ whole genome shotgun (WGS) entry which is preliminary data.</text>
</comment>
<reference evidence="1 2" key="1">
    <citation type="submission" date="2021-06" db="EMBL/GenBank/DDBJ databases">
        <authorList>
            <person name="Kallberg Y."/>
            <person name="Tangrot J."/>
            <person name="Rosling A."/>
        </authorList>
    </citation>
    <scope>NUCLEOTIDE SEQUENCE [LARGE SCALE GENOMIC DNA]</scope>
    <source>
        <strain evidence="1 2">120-4 pot B 10/14</strain>
    </source>
</reference>
<evidence type="ECO:0000313" key="1">
    <source>
        <dbReference type="EMBL" id="CAG8775569.1"/>
    </source>
</evidence>
<sequence>AINPKIIDDKFIIKHLNKRFIVNLGIPYFDRRWDSQNICSDDKLIEKLTVHSYNDRIENKTNNWYIQDTILFNFIKKQLERYKQIYKCTSNSLKPKADTETSFQQCGYYCC</sequence>
<dbReference type="EMBL" id="CAJVQB010015620">
    <property type="protein sequence ID" value="CAG8775569.1"/>
    <property type="molecule type" value="Genomic_DNA"/>
</dbReference>
<feature type="non-terminal residue" evidence="1">
    <location>
        <position position="1"/>
    </location>
</feature>
<keyword evidence="2" id="KW-1185">Reference proteome</keyword>
<accession>A0ABN7VID9</accession>
<gene>
    <name evidence="1" type="ORF">GMARGA_LOCUS19035</name>
</gene>
<proteinExistence type="predicted"/>